<dbReference type="RefSeq" id="WP_109710499.1">
    <property type="nucleotide sequence ID" value="NZ_PPED02000001.1"/>
</dbReference>
<evidence type="ECO:0000259" key="2">
    <source>
        <dbReference type="Pfam" id="PF18962"/>
    </source>
</evidence>
<dbReference type="AlphaFoldDB" id="A0A316XD07"/>
<organism evidence="3 4">
    <name type="scientific">Chryseobacterium phosphatilyticum</name>
    <dbReference type="NCBI Taxonomy" id="475075"/>
    <lineage>
        <taxon>Bacteria</taxon>
        <taxon>Pseudomonadati</taxon>
        <taxon>Bacteroidota</taxon>
        <taxon>Flavobacteriia</taxon>
        <taxon>Flavobacteriales</taxon>
        <taxon>Weeksellaceae</taxon>
        <taxon>Chryseobacterium group</taxon>
        <taxon>Chryseobacterium</taxon>
    </lineage>
</organism>
<dbReference type="InterPro" id="IPR026444">
    <property type="entry name" value="Secre_tail"/>
</dbReference>
<accession>A0A316XD07</accession>
<dbReference type="EMBL" id="PPED02000001">
    <property type="protein sequence ID" value="PWN71702.1"/>
    <property type="molecule type" value="Genomic_DNA"/>
</dbReference>
<dbReference type="Proteomes" id="UP000236594">
    <property type="component" value="Unassembled WGS sequence"/>
</dbReference>
<sequence>MRKIFLTTLLSFPLFLFSQGENNHWYFGDKAAVNFANPASPVVLTNSGMNAQSKPVGSVSDSNGKLLFYTDGQSVWNREHQLMGGTILNGGSPYGIQLAILKHPGNPDLYYIFNPVPYMYSNGAITPGISNYSIIDISAGAIGTDGMPLGDFLPNNISIPFTGIDERSFSALNVGVVQHADKKSFWVMIPCKDKMYSYLVNTQGIVNYPVVSDMPFPYIYYDYNGGASSYMKVSPILKNSNFSNLVYVCYWGGGVPDWTKGKVMSFDNATGKITPQYLLELENDLLHSSSAEFSKDGSIMYLAGNAWTNVYGIDMTALSNPVPHYLLPLNTSNPSLEATDIQRNKYGDIYLSYRYNPNYLSKIQNPDIYNAASLDINNLYLEGRTTKEVLPQLNQLYDKDSNQCLQDITLNSQELNNQYTYQASNTIKTEIAYSIDPGKDITMKAGKSIMLLPNTIIKGRYFATIEDCPSTLRSLERKSNNQNIRLNLDLRTKKQVATGKISVYPNPVSDILHIGTSSEIKNISLVDMSGKMINVKTDGNKINVQNLSAGSYIITVETKEGKTSSKFIKK</sequence>
<name>A0A316XD07_9FLAO</name>
<proteinExistence type="predicted"/>
<keyword evidence="1" id="KW-0732">Signal</keyword>
<feature type="domain" description="Secretion system C-terminal sorting" evidence="2">
    <location>
        <begin position="503"/>
        <end position="568"/>
    </location>
</feature>
<reference evidence="3 4" key="1">
    <citation type="submission" date="2018-04" db="EMBL/GenBank/DDBJ databases">
        <title>Draft Genome Sequence of Phosphate-Solubilizing Chryseobacterium sp. ISE14 that is a Biocontrol and Plant Growth-Promoting Rhizobacterium Isolated from Cucumber.</title>
        <authorList>
            <person name="Jeong J.-J."/>
            <person name="Sang M.K."/>
            <person name="Choi I.-G."/>
            <person name="Kim K.D."/>
        </authorList>
    </citation>
    <scope>NUCLEOTIDE SEQUENCE [LARGE SCALE GENOMIC DNA]</scope>
    <source>
        <strain evidence="3 4">ISE14</strain>
    </source>
</reference>
<dbReference type="OrthoDB" id="9765926at2"/>
<comment type="caution">
    <text evidence="3">The sequence shown here is derived from an EMBL/GenBank/DDBJ whole genome shotgun (WGS) entry which is preliminary data.</text>
</comment>
<gene>
    <name evidence="3" type="ORF">C1631_003520</name>
</gene>
<evidence type="ECO:0000256" key="1">
    <source>
        <dbReference type="ARBA" id="ARBA00022729"/>
    </source>
</evidence>
<protein>
    <recommendedName>
        <fullName evidence="2">Secretion system C-terminal sorting domain-containing protein</fullName>
    </recommendedName>
</protein>
<keyword evidence="4" id="KW-1185">Reference proteome</keyword>
<evidence type="ECO:0000313" key="4">
    <source>
        <dbReference type="Proteomes" id="UP000236594"/>
    </source>
</evidence>
<dbReference type="Pfam" id="PF18962">
    <property type="entry name" value="Por_Secre_tail"/>
    <property type="match status" value="1"/>
</dbReference>
<evidence type="ECO:0000313" key="3">
    <source>
        <dbReference type="EMBL" id="PWN71702.1"/>
    </source>
</evidence>
<dbReference type="NCBIfam" id="TIGR04183">
    <property type="entry name" value="Por_Secre_tail"/>
    <property type="match status" value="1"/>
</dbReference>